<accession>A0A8E2ALM1</accession>
<evidence type="ECO:0000313" key="2">
    <source>
        <dbReference type="Proteomes" id="UP000250043"/>
    </source>
</evidence>
<sequence length="161" mass="17687">MPASPWHGRTALVPPHEFPYWVDAHCLIASVPNILGSATDMNGYHQHTSATPGGRPRKIHEPTAQISGLIYFNYLPSGCVCIRHYLTWGIPGLPDDSSGCLQRTMWPIMAGSTRLLQALMRTRTKAYRPMHGNIVPRIVLAIRGQAPATRHGALNDGTSEL</sequence>
<keyword evidence="2" id="KW-1185">Reference proteome</keyword>
<dbReference type="EMBL" id="KV722507">
    <property type="protein sequence ID" value="OCH86898.1"/>
    <property type="molecule type" value="Genomic_DNA"/>
</dbReference>
<gene>
    <name evidence="1" type="ORF">OBBRIDRAFT_191799</name>
</gene>
<reference evidence="1 2" key="1">
    <citation type="submission" date="2016-07" db="EMBL/GenBank/DDBJ databases">
        <title>Draft genome of the white-rot fungus Obba rivulosa 3A-2.</title>
        <authorList>
            <consortium name="DOE Joint Genome Institute"/>
            <person name="Miettinen O."/>
            <person name="Riley R."/>
            <person name="Acob R."/>
            <person name="Barry K."/>
            <person name="Cullen D."/>
            <person name="De Vries R."/>
            <person name="Hainaut M."/>
            <person name="Hatakka A."/>
            <person name="Henrissat B."/>
            <person name="Hilden K."/>
            <person name="Kuo R."/>
            <person name="Labutti K."/>
            <person name="Lipzen A."/>
            <person name="Makela M.R."/>
            <person name="Sandor L."/>
            <person name="Spatafora J.W."/>
            <person name="Grigoriev I.V."/>
            <person name="Hibbett D.S."/>
        </authorList>
    </citation>
    <scope>NUCLEOTIDE SEQUENCE [LARGE SCALE GENOMIC DNA]</scope>
    <source>
        <strain evidence="1 2">3A-2</strain>
    </source>
</reference>
<organism evidence="1 2">
    <name type="scientific">Obba rivulosa</name>
    <dbReference type="NCBI Taxonomy" id="1052685"/>
    <lineage>
        <taxon>Eukaryota</taxon>
        <taxon>Fungi</taxon>
        <taxon>Dikarya</taxon>
        <taxon>Basidiomycota</taxon>
        <taxon>Agaricomycotina</taxon>
        <taxon>Agaricomycetes</taxon>
        <taxon>Polyporales</taxon>
        <taxon>Gelatoporiaceae</taxon>
        <taxon>Obba</taxon>
    </lineage>
</organism>
<dbReference type="Proteomes" id="UP000250043">
    <property type="component" value="Unassembled WGS sequence"/>
</dbReference>
<evidence type="ECO:0000313" key="1">
    <source>
        <dbReference type="EMBL" id="OCH86898.1"/>
    </source>
</evidence>
<proteinExistence type="predicted"/>
<name>A0A8E2ALM1_9APHY</name>
<protein>
    <submittedName>
        <fullName evidence="1">Uncharacterized protein</fullName>
    </submittedName>
</protein>
<dbReference type="AlphaFoldDB" id="A0A8E2ALM1"/>